<dbReference type="KEGG" id="ppf:Pput_0797"/>
<proteinExistence type="predicted"/>
<dbReference type="SUPFAM" id="SSF56281">
    <property type="entry name" value="Metallo-hydrolase/oxidoreductase"/>
    <property type="match status" value="1"/>
</dbReference>
<dbReference type="InterPro" id="IPR001279">
    <property type="entry name" value="Metallo-B-lactamas"/>
</dbReference>
<comment type="cofactor">
    <cofactor evidence="1">
        <name>Zn(2+)</name>
        <dbReference type="ChEBI" id="CHEBI:29105"/>
    </cofactor>
</comment>
<accession>A5VYK1</accession>
<dbReference type="PANTHER" id="PTHR46233:SF3">
    <property type="entry name" value="HYDROXYACYLGLUTATHIONE HYDROLASE GLOC"/>
    <property type="match status" value="1"/>
</dbReference>
<dbReference type="SMART" id="SM00849">
    <property type="entry name" value="Lactamase_B"/>
    <property type="match status" value="1"/>
</dbReference>
<dbReference type="HOGENOM" id="CLU_030571_5_0_6"/>
<dbReference type="GO" id="GO:0046872">
    <property type="term" value="F:metal ion binding"/>
    <property type="evidence" value="ECO:0007669"/>
    <property type="project" value="UniProtKB-KW"/>
</dbReference>
<dbReference type="PANTHER" id="PTHR46233">
    <property type="entry name" value="HYDROXYACYLGLUTATHIONE HYDROLASE GLOC"/>
    <property type="match status" value="1"/>
</dbReference>
<reference evidence="6" key="1">
    <citation type="submission" date="2007-05" db="EMBL/GenBank/DDBJ databases">
        <title>Complete sequence of Pseudomonas putida F1.</title>
        <authorList>
            <consortium name="US DOE Joint Genome Institute"/>
            <person name="Copeland A."/>
            <person name="Lucas S."/>
            <person name="Lapidus A."/>
            <person name="Barry K."/>
            <person name="Detter J.C."/>
            <person name="Glavina del Rio T."/>
            <person name="Hammon N."/>
            <person name="Israni S."/>
            <person name="Dalin E."/>
            <person name="Tice H."/>
            <person name="Pitluck S."/>
            <person name="Chain P."/>
            <person name="Malfatti S."/>
            <person name="Shin M."/>
            <person name="Vergez L."/>
            <person name="Schmutz J."/>
            <person name="Larimer F."/>
            <person name="Land M."/>
            <person name="Hauser L."/>
            <person name="Kyrpides N."/>
            <person name="Lykidis A."/>
            <person name="Parales R."/>
            <person name="Richardson P."/>
        </authorList>
    </citation>
    <scope>NUCLEOTIDE SEQUENCE [LARGE SCALE GENOMIC DNA]</scope>
    <source>
        <strain evidence="6">F1</strain>
    </source>
</reference>
<keyword evidence="3" id="KW-0378">Hydrolase</keyword>
<gene>
    <name evidence="6" type="ordered locus">Pput_0797</name>
</gene>
<dbReference type="EMBL" id="CP000712">
    <property type="protein sequence ID" value="ABQ76961.1"/>
    <property type="molecule type" value="Genomic_DNA"/>
</dbReference>
<feature type="domain" description="Metallo-beta-lactamase" evidence="5">
    <location>
        <begin position="43"/>
        <end position="220"/>
    </location>
</feature>
<sequence length="238" mass="26342">MNLVHPPHFPVRLPAEPSFTCENTMTQAPPALIRETFPVGPLQCNCTLIGDPLTKKAMVVDPGGDVDKILARLQVHGLTLVSIIHTHAHFDHFLASGKLKELTGATLHLHKDDQMLWDNLEMQCQMFGVPYTPVPAPDRWLGDDEELACGCGVALHTPGHTPGSMSFWFADAKLLIAGDTLFRRGIGRTDLWGGDQRAIVRSIKERLYRLDEEAIVVTGHGPDTRLGDEMRENPFVRA</sequence>
<dbReference type="AlphaFoldDB" id="A5VYK1"/>
<dbReference type="Gene3D" id="3.60.15.10">
    <property type="entry name" value="Ribonuclease Z/Hydroxyacylglutathione hydrolase-like"/>
    <property type="match status" value="1"/>
</dbReference>
<dbReference type="CDD" id="cd06262">
    <property type="entry name" value="metallo-hydrolase-like_MBL-fold"/>
    <property type="match status" value="1"/>
</dbReference>
<dbReference type="Pfam" id="PF00753">
    <property type="entry name" value="Lactamase_B"/>
    <property type="match status" value="1"/>
</dbReference>
<name>A5VYK1_PSEP1</name>
<dbReference type="eggNOG" id="COG0491">
    <property type="taxonomic scope" value="Bacteria"/>
</dbReference>
<dbReference type="InterPro" id="IPR051453">
    <property type="entry name" value="MBL_Glyoxalase_II"/>
</dbReference>
<organism evidence="6">
    <name type="scientific">Pseudomonas putida (strain ATCC 700007 / DSM 6899 / JCM 31910 / BCRC 17059 / LMG 24140 / F1)</name>
    <dbReference type="NCBI Taxonomy" id="351746"/>
    <lineage>
        <taxon>Bacteria</taxon>
        <taxon>Pseudomonadati</taxon>
        <taxon>Pseudomonadota</taxon>
        <taxon>Gammaproteobacteria</taxon>
        <taxon>Pseudomonadales</taxon>
        <taxon>Pseudomonadaceae</taxon>
        <taxon>Pseudomonas</taxon>
    </lineage>
</organism>
<evidence type="ECO:0000256" key="3">
    <source>
        <dbReference type="ARBA" id="ARBA00022801"/>
    </source>
</evidence>
<dbReference type="InterPro" id="IPR036866">
    <property type="entry name" value="RibonucZ/Hydroxyglut_hydro"/>
</dbReference>
<evidence type="ECO:0000256" key="4">
    <source>
        <dbReference type="ARBA" id="ARBA00022833"/>
    </source>
</evidence>
<protein>
    <submittedName>
        <fullName evidence="6">Beta-lactamase domain protein</fullName>
    </submittedName>
</protein>
<evidence type="ECO:0000259" key="5">
    <source>
        <dbReference type="SMART" id="SM00849"/>
    </source>
</evidence>
<evidence type="ECO:0000313" key="6">
    <source>
        <dbReference type="EMBL" id="ABQ76961.1"/>
    </source>
</evidence>
<keyword evidence="2" id="KW-0479">Metal-binding</keyword>
<evidence type="ECO:0000256" key="1">
    <source>
        <dbReference type="ARBA" id="ARBA00001947"/>
    </source>
</evidence>
<evidence type="ECO:0000256" key="2">
    <source>
        <dbReference type="ARBA" id="ARBA00022723"/>
    </source>
</evidence>
<keyword evidence="4" id="KW-0862">Zinc</keyword>
<dbReference type="GO" id="GO:0016787">
    <property type="term" value="F:hydrolase activity"/>
    <property type="evidence" value="ECO:0007669"/>
    <property type="project" value="UniProtKB-KW"/>
</dbReference>